<name>A0A9W3BGZ1_BIOGL</name>
<gene>
    <name evidence="2" type="primary">LOC129928428</name>
</gene>
<dbReference type="GeneID" id="129928428"/>
<dbReference type="AlphaFoldDB" id="A0A9W3BGZ1"/>
<dbReference type="OrthoDB" id="6162025at2759"/>
<dbReference type="Proteomes" id="UP001165740">
    <property type="component" value="Chromosome 9"/>
</dbReference>
<evidence type="ECO:0000313" key="1">
    <source>
        <dbReference type="Proteomes" id="UP001165740"/>
    </source>
</evidence>
<evidence type="ECO:0000313" key="2">
    <source>
        <dbReference type="RefSeq" id="XP_055898751.1"/>
    </source>
</evidence>
<protein>
    <submittedName>
        <fullName evidence="2">Uncharacterized protein LOC129928428</fullName>
    </submittedName>
</protein>
<organism evidence="1 2">
    <name type="scientific">Biomphalaria glabrata</name>
    <name type="common">Bloodfluke planorb</name>
    <name type="synonym">Freshwater snail</name>
    <dbReference type="NCBI Taxonomy" id="6526"/>
    <lineage>
        <taxon>Eukaryota</taxon>
        <taxon>Metazoa</taxon>
        <taxon>Spiralia</taxon>
        <taxon>Lophotrochozoa</taxon>
        <taxon>Mollusca</taxon>
        <taxon>Gastropoda</taxon>
        <taxon>Heterobranchia</taxon>
        <taxon>Euthyneura</taxon>
        <taxon>Panpulmonata</taxon>
        <taxon>Hygrophila</taxon>
        <taxon>Lymnaeoidea</taxon>
        <taxon>Planorbidae</taxon>
        <taxon>Biomphalaria</taxon>
    </lineage>
</organism>
<reference evidence="2" key="1">
    <citation type="submission" date="2025-08" db="UniProtKB">
        <authorList>
            <consortium name="RefSeq"/>
        </authorList>
    </citation>
    <scope>IDENTIFICATION</scope>
</reference>
<proteinExistence type="predicted"/>
<dbReference type="RefSeq" id="XP_055898751.1">
    <property type="nucleotide sequence ID" value="XM_056042776.1"/>
</dbReference>
<sequence>MSVDAMSSKKMSDIEERPGSADTMVLILKPHKEDYKLVSPQFPGTKNEQQAYRKNRVIQMQLNTYLNEVSLQEKRSASIFKTEKRRFLQKFSKRPSTPASVQMIEQFKKLRQKKFPTTLRGAQEIQTTKRKEQLDLIAELQKHQKYLQDKVKRFVLFPEDNQKPSASSQNRNGMIDNKFSSTNKPLTMSALESKDKFPSIKRNCEDDTKQWKDLNLEKPSLVFPNITTSQRKITNMETFGTLLNKATNDLSRFVFKSSSWDTQSNDILEVKSKGKLQSVSTRKFTLGSRPLVRSKTTSIQENKTHRE</sequence>
<keyword evidence="1" id="KW-1185">Reference proteome</keyword>
<accession>A0A9W3BGZ1</accession>